<dbReference type="WBParaSite" id="PS1159_v2.g9817.t1">
    <property type="protein sequence ID" value="PS1159_v2.g9817.t1"/>
    <property type="gene ID" value="PS1159_v2.g9817"/>
</dbReference>
<sequence>MVEKKCCLLLFLFYTFIVSINAQAKRVPSTKDIEDYDDPVLREIFKKNVPPNPELLANNNGYQQQYYNQNGYQSGGGQVQPYSQGNGYYPQSNSQQRYQSQPSFSNSNNQ</sequence>
<protein>
    <submittedName>
        <fullName evidence="2">Uncharacterized protein</fullName>
    </submittedName>
</protein>
<evidence type="ECO:0000313" key="1">
    <source>
        <dbReference type="Proteomes" id="UP000887580"/>
    </source>
</evidence>
<accession>A0AC35GXN1</accession>
<reference evidence="2" key="1">
    <citation type="submission" date="2022-11" db="UniProtKB">
        <authorList>
            <consortium name="WormBaseParasite"/>
        </authorList>
    </citation>
    <scope>IDENTIFICATION</scope>
</reference>
<proteinExistence type="predicted"/>
<evidence type="ECO:0000313" key="2">
    <source>
        <dbReference type="WBParaSite" id="PS1159_v2.g9817.t1"/>
    </source>
</evidence>
<organism evidence="1 2">
    <name type="scientific">Panagrolaimus sp. PS1159</name>
    <dbReference type="NCBI Taxonomy" id="55785"/>
    <lineage>
        <taxon>Eukaryota</taxon>
        <taxon>Metazoa</taxon>
        <taxon>Ecdysozoa</taxon>
        <taxon>Nematoda</taxon>
        <taxon>Chromadorea</taxon>
        <taxon>Rhabditida</taxon>
        <taxon>Tylenchina</taxon>
        <taxon>Panagrolaimomorpha</taxon>
        <taxon>Panagrolaimoidea</taxon>
        <taxon>Panagrolaimidae</taxon>
        <taxon>Panagrolaimus</taxon>
    </lineage>
</organism>
<dbReference type="Proteomes" id="UP000887580">
    <property type="component" value="Unplaced"/>
</dbReference>
<name>A0AC35GXN1_9BILA</name>